<dbReference type="GeneID" id="65537328"/>
<dbReference type="Proteomes" id="UP000306630">
    <property type="component" value="Unassembled WGS sequence"/>
</dbReference>
<gene>
    <name evidence="2" type="ORF">A4V02_10645</name>
    <name evidence="3" type="ORF">E5333_12235</name>
</gene>
<dbReference type="RefSeq" id="WP_068961404.1">
    <property type="nucleotide sequence ID" value="NZ_CAJTAP010000001.1"/>
</dbReference>
<protein>
    <recommendedName>
        <fullName evidence="6">T9SS C-terminal target domain-containing protein</fullName>
    </recommendedName>
</protein>
<evidence type="ECO:0000256" key="1">
    <source>
        <dbReference type="SAM" id="SignalP"/>
    </source>
</evidence>
<name>A0A1B1SBH7_9BACT</name>
<sequence>MKKFTLLASMAAVCALGAYAADGDSQWINYLDGPTSSGVCPLVIEYDDNSVYWLSTAGTADGNLQITYNGESLFEGSKSTTTSANQNVCLVKLDKSGNKLYTLYSNSGETWTNQNGVVATADGGAIVALRMRHAQGYESEPINFVDGKGDSHTIDWQCGESRYNALIVLKVDNEGAIQWSRLIDVEHPVVNNKEVTVSVDLLAVEGDDYGNVYLGGRYVMPMHFPNADGTETVLTPDNMDNFDGDFTQYDNGDLFLVKLDSNGYFAGNAANKGIVKKGSIQSMVWADGALYVHAYMKGVEGENCEFGGVTLSPLANVFNIVLGKFDSDLNADWVSIYNGERDATYNANVIQNSSISKAGNNIWLGGMGNGKFYDPSTGVAVESKNKMREGYIFKASATDGRLVAAQATSAYNAKTGIIGYFGAIQNPAGTGDVWAYGYNWGVNPAPIFMHAMDANTLAYDESASFDLITGTTITMYNIAYDPKEGVVYYTGRTKGTPAPKGLEAGEKAVNWKGFIGKAILPESLKQSSSTSAISGIAAADGIEVMGGVGCINVVNNGGSDTTVIVYDIVGRQVAAERVGAESSASITLPRGIYLAVGKKLMVK</sequence>
<dbReference type="EMBL" id="SRYD01000056">
    <property type="protein sequence ID" value="TGY70818.1"/>
    <property type="molecule type" value="Genomic_DNA"/>
</dbReference>
<evidence type="ECO:0008006" key="6">
    <source>
        <dbReference type="Google" id="ProtNLM"/>
    </source>
</evidence>
<evidence type="ECO:0000313" key="4">
    <source>
        <dbReference type="Proteomes" id="UP000186351"/>
    </source>
</evidence>
<reference evidence="4" key="1">
    <citation type="submission" date="2016-04" db="EMBL/GenBank/DDBJ databases">
        <title>Complete Genome Sequences of Twelve Strains of a Stable Defined Moderately Diverse Mouse Microbiota 2 (sDMDMm2).</title>
        <authorList>
            <person name="Uchimura Y."/>
            <person name="Wyss M."/>
            <person name="Brugiroux S."/>
            <person name="Limenitakis J.P."/>
            <person name="Stecher B."/>
            <person name="McCoy K.D."/>
            <person name="Macpherson A.J."/>
        </authorList>
    </citation>
    <scope>NUCLEOTIDE SEQUENCE [LARGE SCALE GENOMIC DNA]</scope>
    <source>
        <strain evidence="4">YL27</strain>
    </source>
</reference>
<evidence type="ECO:0000313" key="3">
    <source>
        <dbReference type="EMBL" id="TGY70818.1"/>
    </source>
</evidence>
<evidence type="ECO:0000313" key="2">
    <source>
        <dbReference type="EMBL" id="ANU64117.1"/>
    </source>
</evidence>
<keyword evidence="4" id="KW-1185">Reference proteome</keyword>
<accession>A0A1Z2XH80</accession>
<dbReference type="OrthoDB" id="1081057at2"/>
<feature type="chain" id="PRO_5008529390" description="T9SS C-terminal target domain-containing protein" evidence="1">
    <location>
        <begin position="21"/>
        <end position="603"/>
    </location>
</feature>
<evidence type="ECO:0000313" key="5">
    <source>
        <dbReference type="Proteomes" id="UP000306630"/>
    </source>
</evidence>
<dbReference type="STRING" id="1796646.A4V02_10645"/>
<proteinExistence type="predicted"/>
<organism evidence="2 4">
    <name type="scientific">Muribaculum intestinale</name>
    <dbReference type="NCBI Taxonomy" id="1796646"/>
    <lineage>
        <taxon>Bacteria</taxon>
        <taxon>Pseudomonadati</taxon>
        <taxon>Bacteroidota</taxon>
        <taxon>Bacteroidia</taxon>
        <taxon>Bacteroidales</taxon>
        <taxon>Muribaculaceae</taxon>
        <taxon>Muribaculum</taxon>
    </lineage>
</organism>
<reference evidence="2" key="2">
    <citation type="submission" date="2017-04" db="EMBL/GenBank/DDBJ databases">
        <title>Complete Genome Sequences of Twelve Strains of a Stable Defined Moderately Diverse Mouse Microbiota 2 (sDMDMm2).</title>
        <authorList>
            <person name="Uchimura Y."/>
            <person name="Wyss M."/>
            <person name="Brugiroux S."/>
            <person name="Limenitakis J.P."/>
            <person name="Stecher B."/>
            <person name="McCoy K.D."/>
            <person name="Macpherson A.J."/>
        </authorList>
    </citation>
    <scope>NUCLEOTIDE SEQUENCE</scope>
    <source>
        <strain evidence="2">YL27</strain>
    </source>
</reference>
<feature type="signal peptide" evidence="1">
    <location>
        <begin position="1"/>
        <end position="20"/>
    </location>
</feature>
<reference evidence="3 5" key="3">
    <citation type="submission" date="2019-04" db="EMBL/GenBank/DDBJ databases">
        <title>Microbes associate with the intestines of laboratory mice.</title>
        <authorList>
            <person name="Navarre W."/>
            <person name="Wong E."/>
            <person name="Huang K."/>
            <person name="Tropini C."/>
            <person name="Ng K."/>
            <person name="Yu B."/>
        </authorList>
    </citation>
    <scope>NUCLEOTIDE SEQUENCE [LARGE SCALE GENOMIC DNA]</scope>
    <source>
        <strain evidence="3 5">NM06_A21</strain>
    </source>
</reference>
<dbReference type="KEGG" id="pary:A4V02_10645"/>
<dbReference type="EMBL" id="CP015402">
    <property type="protein sequence ID" value="ANU64117.1"/>
    <property type="molecule type" value="Genomic_DNA"/>
</dbReference>
<dbReference type="Proteomes" id="UP000186351">
    <property type="component" value="Chromosome"/>
</dbReference>
<accession>A0A1B1SBH7</accession>
<dbReference type="AlphaFoldDB" id="A0A1B1SBH7"/>
<keyword evidence="1" id="KW-0732">Signal</keyword>